<dbReference type="EMBL" id="JAOTML010000007">
    <property type="protein sequence ID" value="MCY3053695.1"/>
    <property type="molecule type" value="Genomic_DNA"/>
</dbReference>
<dbReference type="KEGG" id="aun:AWM73_01865"/>
<dbReference type="GeneID" id="35768010"/>
<dbReference type="InterPro" id="IPR035903">
    <property type="entry name" value="HesB-like_dom_sf"/>
</dbReference>
<accession>A0A0X8FDJ5</accession>
<evidence type="ECO:0000259" key="1">
    <source>
        <dbReference type="Pfam" id="PF01521"/>
    </source>
</evidence>
<dbReference type="Proteomes" id="UP000594771">
    <property type="component" value="Chromosome"/>
</dbReference>
<dbReference type="AlphaFoldDB" id="A0A0X8FDJ5"/>
<feature type="domain" description="Core" evidence="1">
    <location>
        <begin position="1"/>
        <end position="106"/>
    </location>
</feature>
<evidence type="ECO:0000313" key="4">
    <source>
        <dbReference type="Proteomes" id="UP000594771"/>
    </source>
</evidence>
<dbReference type="Gene3D" id="2.60.300.12">
    <property type="entry name" value="HesB-like domain"/>
    <property type="match status" value="1"/>
</dbReference>
<protein>
    <submittedName>
        <fullName evidence="3">Iron-sulfur cluster biosynthesis family protein</fullName>
    </submittedName>
</protein>
<dbReference type="EMBL" id="CP065662">
    <property type="protein sequence ID" value="QPS01334.1"/>
    <property type="molecule type" value="Genomic_DNA"/>
</dbReference>
<dbReference type="OrthoDB" id="2361502at2"/>
<keyword evidence="5" id="KW-1185">Reference proteome</keyword>
<reference evidence="2" key="2">
    <citation type="submission" date="2022-09" db="EMBL/GenBank/DDBJ databases">
        <title>Aerococcus urinae taxonomy study.</title>
        <authorList>
            <person name="Christensen J."/>
            <person name="Senneby E."/>
        </authorList>
    </citation>
    <scope>NUCLEOTIDE SEQUENCE</scope>
    <source>
        <strain evidence="2">NLD-066-U95</strain>
    </source>
</reference>
<proteinExistence type="predicted"/>
<dbReference type="SUPFAM" id="SSF89360">
    <property type="entry name" value="HesB-like domain"/>
    <property type="match status" value="1"/>
</dbReference>
<dbReference type="RefSeq" id="WP_060777830.1">
    <property type="nucleotide sequence ID" value="NZ_CAJHLF010000001.1"/>
</dbReference>
<evidence type="ECO:0000313" key="5">
    <source>
        <dbReference type="Proteomes" id="UP001069145"/>
    </source>
</evidence>
<reference evidence="3 4" key="1">
    <citation type="submission" date="2020-12" db="EMBL/GenBank/DDBJ databases">
        <title>FDA dAtabase for Regulatory Grade micrObial Sequences (FDA-ARGOS): Supporting development and validation of Infectious Disease Dx tests.</title>
        <authorList>
            <person name="Sproer C."/>
            <person name="Gronow S."/>
            <person name="Severitt S."/>
            <person name="Schroder I."/>
            <person name="Tallon L."/>
            <person name="Sadzewicz L."/>
            <person name="Zhao X."/>
            <person name="Boylan J."/>
            <person name="Ott S."/>
            <person name="Bowen H."/>
            <person name="Vavikolanu K."/>
            <person name="Mehta A."/>
            <person name="Aluvathingal J."/>
            <person name="Nadendla S."/>
            <person name="Lowell S."/>
            <person name="Myers T."/>
            <person name="Yan Y."/>
            <person name="Sichtig H."/>
        </authorList>
    </citation>
    <scope>NUCLEOTIDE SEQUENCE [LARGE SCALE GENOMIC DNA]</scope>
    <source>
        <strain evidence="3 4">FDAARGOS_911</strain>
    </source>
</reference>
<sequence>MKLFFTQKAIQQLQNLDRFHNICLTTSDETGHTSHRAYRSLVLQTNAPTFENFDEVLETHIGQIHVTTQALSILGNDNRIDFDEFRQVFVLLTDDQIVDDNLYCIDH</sequence>
<dbReference type="Proteomes" id="UP001069145">
    <property type="component" value="Unassembled WGS sequence"/>
</dbReference>
<gene>
    <name evidence="3" type="ORF">I6G68_08185</name>
    <name evidence="2" type="ORF">ODY43_06805</name>
</gene>
<dbReference type="Pfam" id="PF01521">
    <property type="entry name" value="Fe-S_biosyn"/>
    <property type="match status" value="1"/>
</dbReference>
<name>A0A0X8FDJ5_9LACT</name>
<evidence type="ECO:0000313" key="3">
    <source>
        <dbReference type="EMBL" id="QPS01334.1"/>
    </source>
</evidence>
<evidence type="ECO:0000313" key="2">
    <source>
        <dbReference type="EMBL" id="MCY3053695.1"/>
    </source>
</evidence>
<dbReference type="InterPro" id="IPR000361">
    <property type="entry name" value="ATAP_core_dom"/>
</dbReference>
<organism evidence="3 4">
    <name type="scientific">Aerococcus urinae</name>
    <dbReference type="NCBI Taxonomy" id="1376"/>
    <lineage>
        <taxon>Bacteria</taxon>
        <taxon>Bacillati</taxon>
        <taxon>Bacillota</taxon>
        <taxon>Bacilli</taxon>
        <taxon>Lactobacillales</taxon>
        <taxon>Aerococcaceae</taxon>
        <taxon>Aerococcus</taxon>
    </lineage>
</organism>